<reference evidence="1 3" key="2">
    <citation type="journal article" date="2014" name="BMC Genomics">
        <title>An improved genome release (version Mt4.0) for the model legume Medicago truncatula.</title>
        <authorList>
            <person name="Tang H."/>
            <person name="Krishnakumar V."/>
            <person name="Bidwell S."/>
            <person name="Rosen B."/>
            <person name="Chan A."/>
            <person name="Zhou S."/>
            <person name="Gentzbittel L."/>
            <person name="Childs K.L."/>
            <person name="Yandell M."/>
            <person name="Gundlach H."/>
            <person name="Mayer K.F."/>
            <person name="Schwartz D.C."/>
            <person name="Town C.D."/>
        </authorList>
    </citation>
    <scope>GENOME REANNOTATION</scope>
    <source>
        <strain evidence="2 3">cv. Jemalong A17</strain>
    </source>
</reference>
<gene>
    <name evidence="1" type="ordered locus">MTR_6g074120</name>
</gene>
<proteinExistence type="predicted"/>
<dbReference type="Proteomes" id="UP000002051">
    <property type="component" value="Chromosome 6"/>
</dbReference>
<evidence type="ECO:0000313" key="1">
    <source>
        <dbReference type="EMBL" id="AES76235.1"/>
    </source>
</evidence>
<dbReference type="EMBL" id="CM001222">
    <property type="protein sequence ID" value="AES76235.1"/>
    <property type="molecule type" value="Genomic_DNA"/>
</dbReference>
<keyword evidence="3" id="KW-1185">Reference proteome</keyword>
<sequence length="93" mass="10887">MEVAQDSYDFDITMEVVEDSYDSVASEVVQQVAAMVHAEEDEVQSKQTEENEVQGVHIEKFPEYEYENDSYEEKEYKKENKILAPFSVKFSEF</sequence>
<evidence type="ECO:0000313" key="2">
    <source>
        <dbReference type="EnsemblPlants" id="AES76235"/>
    </source>
</evidence>
<dbReference type="HOGENOM" id="CLU_2458192_0_0_1"/>
<reference evidence="2" key="3">
    <citation type="submission" date="2015-04" db="UniProtKB">
        <authorList>
            <consortium name="EnsemblPlants"/>
        </authorList>
    </citation>
    <scope>IDENTIFICATION</scope>
    <source>
        <strain evidence="2">cv. Jemalong A17</strain>
    </source>
</reference>
<protein>
    <submittedName>
        <fullName evidence="1 2">Uncharacterized protein</fullName>
    </submittedName>
</protein>
<dbReference type="AlphaFoldDB" id="G7KJ29"/>
<accession>G7KJ29</accession>
<evidence type="ECO:0000313" key="3">
    <source>
        <dbReference type="Proteomes" id="UP000002051"/>
    </source>
</evidence>
<dbReference type="PaxDb" id="3880-AES76235"/>
<dbReference type="EnsemblPlants" id="AES76235">
    <property type="protein sequence ID" value="AES76235"/>
    <property type="gene ID" value="MTR_6g074120"/>
</dbReference>
<organism evidence="1 3">
    <name type="scientific">Medicago truncatula</name>
    <name type="common">Barrel medic</name>
    <name type="synonym">Medicago tribuloides</name>
    <dbReference type="NCBI Taxonomy" id="3880"/>
    <lineage>
        <taxon>Eukaryota</taxon>
        <taxon>Viridiplantae</taxon>
        <taxon>Streptophyta</taxon>
        <taxon>Embryophyta</taxon>
        <taxon>Tracheophyta</taxon>
        <taxon>Spermatophyta</taxon>
        <taxon>Magnoliopsida</taxon>
        <taxon>eudicotyledons</taxon>
        <taxon>Gunneridae</taxon>
        <taxon>Pentapetalae</taxon>
        <taxon>rosids</taxon>
        <taxon>fabids</taxon>
        <taxon>Fabales</taxon>
        <taxon>Fabaceae</taxon>
        <taxon>Papilionoideae</taxon>
        <taxon>50 kb inversion clade</taxon>
        <taxon>NPAAA clade</taxon>
        <taxon>Hologalegina</taxon>
        <taxon>IRL clade</taxon>
        <taxon>Trifolieae</taxon>
        <taxon>Medicago</taxon>
    </lineage>
</organism>
<reference evidence="1 3" key="1">
    <citation type="journal article" date="2011" name="Nature">
        <title>The Medicago genome provides insight into the evolution of rhizobial symbioses.</title>
        <authorList>
            <person name="Young N.D."/>
            <person name="Debelle F."/>
            <person name="Oldroyd G.E."/>
            <person name="Geurts R."/>
            <person name="Cannon S.B."/>
            <person name="Udvardi M.K."/>
            <person name="Benedito V.A."/>
            <person name="Mayer K.F."/>
            <person name="Gouzy J."/>
            <person name="Schoof H."/>
            <person name="Van de Peer Y."/>
            <person name="Proost S."/>
            <person name="Cook D.R."/>
            <person name="Meyers B.C."/>
            <person name="Spannagl M."/>
            <person name="Cheung F."/>
            <person name="De Mita S."/>
            <person name="Krishnakumar V."/>
            <person name="Gundlach H."/>
            <person name="Zhou S."/>
            <person name="Mudge J."/>
            <person name="Bharti A.K."/>
            <person name="Murray J.D."/>
            <person name="Naoumkina M.A."/>
            <person name="Rosen B."/>
            <person name="Silverstein K.A."/>
            <person name="Tang H."/>
            <person name="Rombauts S."/>
            <person name="Zhao P.X."/>
            <person name="Zhou P."/>
            <person name="Barbe V."/>
            <person name="Bardou P."/>
            <person name="Bechner M."/>
            <person name="Bellec A."/>
            <person name="Berger A."/>
            <person name="Berges H."/>
            <person name="Bidwell S."/>
            <person name="Bisseling T."/>
            <person name="Choisne N."/>
            <person name="Couloux A."/>
            <person name="Denny R."/>
            <person name="Deshpande S."/>
            <person name="Dai X."/>
            <person name="Doyle J.J."/>
            <person name="Dudez A.M."/>
            <person name="Farmer A.D."/>
            <person name="Fouteau S."/>
            <person name="Franken C."/>
            <person name="Gibelin C."/>
            <person name="Gish J."/>
            <person name="Goldstein S."/>
            <person name="Gonzalez A.J."/>
            <person name="Green P.J."/>
            <person name="Hallab A."/>
            <person name="Hartog M."/>
            <person name="Hua A."/>
            <person name="Humphray S.J."/>
            <person name="Jeong D.H."/>
            <person name="Jing Y."/>
            <person name="Jocker A."/>
            <person name="Kenton S.M."/>
            <person name="Kim D.J."/>
            <person name="Klee K."/>
            <person name="Lai H."/>
            <person name="Lang C."/>
            <person name="Lin S."/>
            <person name="Macmil S.L."/>
            <person name="Magdelenat G."/>
            <person name="Matthews L."/>
            <person name="McCorrison J."/>
            <person name="Monaghan E.L."/>
            <person name="Mun J.H."/>
            <person name="Najar F.Z."/>
            <person name="Nicholson C."/>
            <person name="Noirot C."/>
            <person name="O'Bleness M."/>
            <person name="Paule C.R."/>
            <person name="Poulain J."/>
            <person name="Prion F."/>
            <person name="Qin B."/>
            <person name="Qu C."/>
            <person name="Retzel E.F."/>
            <person name="Riddle C."/>
            <person name="Sallet E."/>
            <person name="Samain S."/>
            <person name="Samson N."/>
            <person name="Sanders I."/>
            <person name="Saurat O."/>
            <person name="Scarpelli C."/>
            <person name="Schiex T."/>
            <person name="Segurens B."/>
            <person name="Severin A.J."/>
            <person name="Sherrier D.J."/>
            <person name="Shi R."/>
            <person name="Sims S."/>
            <person name="Singer S.R."/>
            <person name="Sinharoy S."/>
            <person name="Sterck L."/>
            <person name="Viollet A."/>
            <person name="Wang B.B."/>
            <person name="Wang K."/>
            <person name="Wang M."/>
            <person name="Wang X."/>
            <person name="Warfsmann J."/>
            <person name="Weissenbach J."/>
            <person name="White D.D."/>
            <person name="White J.D."/>
            <person name="Wiley G.B."/>
            <person name="Wincker P."/>
            <person name="Xing Y."/>
            <person name="Yang L."/>
            <person name="Yao Z."/>
            <person name="Ying F."/>
            <person name="Zhai J."/>
            <person name="Zhou L."/>
            <person name="Zuber A."/>
            <person name="Denarie J."/>
            <person name="Dixon R.A."/>
            <person name="May G.D."/>
            <person name="Schwartz D.C."/>
            <person name="Rogers J."/>
            <person name="Quetier F."/>
            <person name="Town C.D."/>
            <person name="Roe B.A."/>
        </authorList>
    </citation>
    <scope>NUCLEOTIDE SEQUENCE [LARGE SCALE GENOMIC DNA]</scope>
    <source>
        <strain evidence="1">A17</strain>
        <strain evidence="2 3">cv. Jemalong A17</strain>
    </source>
</reference>
<name>G7KJ29_MEDTR</name>